<dbReference type="EMBL" id="CP002582">
    <property type="protein sequence ID" value="ADZ83362.1"/>
    <property type="molecule type" value="Genomic_DNA"/>
</dbReference>
<dbReference type="AlphaFoldDB" id="F2JKV9"/>
<feature type="domain" description="DUF1540" evidence="1">
    <location>
        <begin position="63"/>
        <end position="101"/>
    </location>
</feature>
<dbReference type="RefSeq" id="WP_013656659.1">
    <property type="nucleotide sequence ID" value="NC_015275.1"/>
</dbReference>
<evidence type="ECO:0000313" key="3">
    <source>
        <dbReference type="Proteomes" id="UP000008467"/>
    </source>
</evidence>
<dbReference type="KEGG" id="cle:Clole_1637"/>
<accession>F2JKV9</accession>
<dbReference type="STRING" id="642492.Clole_1637"/>
<keyword evidence="3" id="KW-1185">Reference proteome</keyword>
<proteinExistence type="predicted"/>
<gene>
    <name evidence="2" type="ordered locus">Clole_1637</name>
</gene>
<name>F2JKV9_CELLD</name>
<organism evidence="2 3">
    <name type="scientific">Cellulosilyticum lentocellum (strain ATCC 49066 / DSM 5427 / NCIMB 11756 / RHM5)</name>
    <name type="common">Clostridium lentocellum</name>
    <dbReference type="NCBI Taxonomy" id="642492"/>
    <lineage>
        <taxon>Bacteria</taxon>
        <taxon>Bacillati</taxon>
        <taxon>Bacillota</taxon>
        <taxon>Clostridia</taxon>
        <taxon>Lachnospirales</taxon>
        <taxon>Cellulosilyticaceae</taxon>
        <taxon>Cellulosilyticum</taxon>
    </lineage>
</organism>
<sequence>MPQLRCSAQNCAHNSEQCCCRGEIKVAGNEAQHSENTFCSNFYEDQGGARNAVSQEPTVQMNVGCEATNCTHNNNCNCAADSIDVSGYNACNCDDTCCSSFYPK</sequence>
<dbReference type="Pfam" id="PF07561">
    <property type="entry name" value="DUF1540"/>
    <property type="match status" value="2"/>
</dbReference>
<dbReference type="eggNOG" id="ENOG50330E2">
    <property type="taxonomic scope" value="Bacteria"/>
</dbReference>
<evidence type="ECO:0000313" key="2">
    <source>
        <dbReference type="EMBL" id="ADZ83362.1"/>
    </source>
</evidence>
<protein>
    <recommendedName>
        <fullName evidence="1">DUF1540 domain-containing protein</fullName>
    </recommendedName>
</protein>
<evidence type="ECO:0000259" key="1">
    <source>
        <dbReference type="Pfam" id="PF07561"/>
    </source>
</evidence>
<dbReference type="InterPro" id="IPR011437">
    <property type="entry name" value="DUF1540"/>
</dbReference>
<dbReference type="Proteomes" id="UP000008467">
    <property type="component" value="Chromosome"/>
</dbReference>
<dbReference type="HOGENOM" id="CLU_159977_1_0_9"/>
<reference evidence="2 3" key="1">
    <citation type="journal article" date="2011" name="J. Bacteriol.">
        <title>Complete genome sequence of the cellulose-degrading bacterium Cellulosilyticum lentocellum.</title>
        <authorList>
            <consortium name="US DOE Joint Genome Institute"/>
            <person name="Miller D.A."/>
            <person name="Suen G."/>
            <person name="Bruce D."/>
            <person name="Copeland A."/>
            <person name="Cheng J.F."/>
            <person name="Detter C."/>
            <person name="Goodwin L.A."/>
            <person name="Han C.S."/>
            <person name="Hauser L.J."/>
            <person name="Land M.L."/>
            <person name="Lapidus A."/>
            <person name="Lucas S."/>
            <person name="Meincke L."/>
            <person name="Pitluck S."/>
            <person name="Tapia R."/>
            <person name="Teshima H."/>
            <person name="Woyke T."/>
            <person name="Fox B.G."/>
            <person name="Angert E.R."/>
            <person name="Currie C.R."/>
        </authorList>
    </citation>
    <scope>NUCLEOTIDE SEQUENCE [LARGE SCALE GENOMIC DNA]</scope>
    <source>
        <strain evidence="3">ATCC 49066 / DSM 5427 / NCIMB 11756 / RHM5</strain>
    </source>
</reference>
<feature type="domain" description="DUF1540" evidence="1">
    <location>
        <begin position="5"/>
        <end position="42"/>
    </location>
</feature>